<comment type="caution">
    <text evidence="3">The sequence shown here is derived from an EMBL/GenBank/DDBJ whole genome shotgun (WGS) entry which is preliminary data.</text>
</comment>
<dbReference type="CDD" id="cd09992">
    <property type="entry name" value="HDAC_classII"/>
    <property type="match status" value="1"/>
</dbReference>
<name>A0A532URH4_UNCL8</name>
<accession>A0A532URH4</accession>
<dbReference type="SUPFAM" id="SSF52768">
    <property type="entry name" value="Arginase/deacetylase"/>
    <property type="match status" value="1"/>
</dbReference>
<proteinExistence type="inferred from homology"/>
<reference evidence="3 4" key="1">
    <citation type="submission" date="2017-06" db="EMBL/GenBank/DDBJ databases">
        <title>Novel microbial phyla capable of carbon fixation and sulfur reduction in deep-sea sediments.</title>
        <authorList>
            <person name="Huang J."/>
            <person name="Baker B."/>
            <person name="Wang Y."/>
        </authorList>
    </citation>
    <scope>NUCLEOTIDE SEQUENCE [LARGE SCALE GENOMIC DNA]</scope>
    <source>
        <strain evidence="3">B3_LCP</strain>
    </source>
</reference>
<dbReference type="Proteomes" id="UP000319619">
    <property type="component" value="Unassembled WGS sequence"/>
</dbReference>
<dbReference type="InterPro" id="IPR000286">
    <property type="entry name" value="HDACs"/>
</dbReference>
<dbReference type="EMBL" id="NJBN01000012">
    <property type="protein sequence ID" value="TKJ37558.1"/>
    <property type="molecule type" value="Genomic_DNA"/>
</dbReference>
<dbReference type="AlphaFoldDB" id="A0A532URH4"/>
<dbReference type="Gene3D" id="3.40.800.20">
    <property type="entry name" value="Histone deacetylase domain"/>
    <property type="match status" value="1"/>
</dbReference>
<dbReference type="InterPro" id="IPR023696">
    <property type="entry name" value="Ureohydrolase_dom_sf"/>
</dbReference>
<dbReference type="PANTHER" id="PTHR10625:SF10">
    <property type="entry name" value="HISTONE DEACETYLASE HDAC1"/>
    <property type="match status" value="1"/>
</dbReference>
<evidence type="ECO:0000259" key="2">
    <source>
        <dbReference type="Pfam" id="PF00850"/>
    </source>
</evidence>
<dbReference type="GO" id="GO:0004407">
    <property type="term" value="F:histone deacetylase activity"/>
    <property type="evidence" value="ECO:0007669"/>
    <property type="project" value="TreeGrafter"/>
</dbReference>
<evidence type="ECO:0000313" key="3">
    <source>
        <dbReference type="EMBL" id="TKJ37558.1"/>
    </source>
</evidence>
<dbReference type="PANTHER" id="PTHR10625">
    <property type="entry name" value="HISTONE DEACETYLASE HDAC1-RELATED"/>
    <property type="match status" value="1"/>
</dbReference>
<dbReference type="PRINTS" id="PR01270">
    <property type="entry name" value="HDASUPER"/>
</dbReference>
<sequence>MKPVAILYDDIFLKHDLGPGHPECPARLQAITESLNDLRQDERYIWVDPPEASPDDIARVHSPQYVDWIRQNCEAGGSVYPALEGNLVPETYPAALKAAGAVIQACDKVWDGEWGGAFALVRPPGHHAVKSSAMGFCVFNNIAVAAQWLVDKKKAASVLIVDFDVHHGNGTQDAFYSDGKVAYFSTHQWPHYPGTGSKREDGEGNGIGANLNVPLRAGDGDDEILSAFNDRLKPWTEERKPEFLLISAGFDAHEDDPLSEIRVTTDGYRQMANVLKEIADDHCMGRWVITLEGGYNMKALGDSSRAFLEGIVG</sequence>
<evidence type="ECO:0000256" key="1">
    <source>
        <dbReference type="ARBA" id="ARBA00005947"/>
    </source>
</evidence>
<dbReference type="InterPro" id="IPR023801">
    <property type="entry name" value="His_deacetylse_dom"/>
</dbReference>
<comment type="similarity">
    <text evidence="1">Belongs to the histone deacetylase family.</text>
</comment>
<organism evidence="3 4">
    <name type="scientific">candidate division LCP-89 bacterium B3_LCP</name>
    <dbReference type="NCBI Taxonomy" id="2012998"/>
    <lineage>
        <taxon>Bacteria</taxon>
        <taxon>Pseudomonadati</taxon>
        <taxon>Bacteria division LCP-89</taxon>
    </lineage>
</organism>
<feature type="domain" description="Histone deacetylase" evidence="2">
    <location>
        <begin position="21"/>
        <end position="309"/>
    </location>
</feature>
<dbReference type="InterPro" id="IPR037138">
    <property type="entry name" value="His_deacetylse_dom_sf"/>
</dbReference>
<dbReference type="GO" id="GO:0040029">
    <property type="term" value="P:epigenetic regulation of gene expression"/>
    <property type="evidence" value="ECO:0007669"/>
    <property type="project" value="TreeGrafter"/>
</dbReference>
<evidence type="ECO:0000313" key="4">
    <source>
        <dbReference type="Proteomes" id="UP000319619"/>
    </source>
</evidence>
<dbReference type="Pfam" id="PF00850">
    <property type="entry name" value="Hist_deacetyl"/>
    <property type="match status" value="1"/>
</dbReference>
<protein>
    <submittedName>
        <fullName evidence="3">Histone deacetylase</fullName>
    </submittedName>
</protein>
<gene>
    <name evidence="3" type="ORF">CEE37_13660</name>
</gene>